<accession>A0A5C6XCV3</accession>
<sequence length="423" mass="45546">MDAAERLRRRLGEVSGRRAGAMGLAVVCALAMLLPGRAADAWELLEGEGYGLSLGGYVQSAGGVVRPGIEGDATYGGLHGQALRLQWRASLGGALMVEFDQRLLSRVVSGALLEEGGSYGLGSSVTPARSVDWEWNLIDEPGVALTHDVDRLVLRYFAPWGEVVVGRQAITWGRSMLFPVADVWAQFSPLELDQTEKPGVDAARVLVYPGAGVELDMVVSDRGGWEDASFGLRASRTIGDADVSVGGGRFWNRAALLLGASYDLSAWKARVQAYVPLERDARTGFRPRVTAGADVLRRSWVVSAEYHYNGTGVQDEERYLEPSVQEALARGESYYLGQHYVGAVLGYQGEGRLQANVSAQVNLLDGSVLVGPSLFYALSDNADVSFGAFEGIGERVSLLPQPAIGSEFGAYGGFYYVQFRGFF</sequence>
<reference evidence="1 2" key="1">
    <citation type="submission" date="2019-08" db="EMBL/GenBank/DDBJ databases">
        <title>Bradymonadales sp. TMQ4.</title>
        <authorList>
            <person name="Liang Q."/>
        </authorList>
    </citation>
    <scope>NUCLEOTIDE SEQUENCE [LARGE SCALE GENOMIC DNA]</scope>
    <source>
        <strain evidence="1 2">TMQ4</strain>
    </source>
</reference>
<dbReference type="EMBL" id="VOSM01000002">
    <property type="protein sequence ID" value="TXD38278.1"/>
    <property type="molecule type" value="Genomic_DNA"/>
</dbReference>
<dbReference type="AlphaFoldDB" id="A0A5C6XCV3"/>
<gene>
    <name evidence="1" type="ORF">FRC98_05130</name>
</gene>
<keyword evidence="2" id="KW-1185">Reference proteome</keyword>
<protein>
    <recommendedName>
        <fullName evidence="3">Porin</fullName>
    </recommendedName>
</protein>
<evidence type="ECO:0000313" key="1">
    <source>
        <dbReference type="EMBL" id="TXD38278.1"/>
    </source>
</evidence>
<evidence type="ECO:0000313" key="2">
    <source>
        <dbReference type="Proteomes" id="UP000321412"/>
    </source>
</evidence>
<dbReference type="OrthoDB" id="5289878at2"/>
<evidence type="ECO:0008006" key="3">
    <source>
        <dbReference type="Google" id="ProtNLM"/>
    </source>
</evidence>
<name>A0A5C6XCV3_9DELT</name>
<dbReference type="SUPFAM" id="SSF56935">
    <property type="entry name" value="Porins"/>
    <property type="match status" value="1"/>
</dbReference>
<comment type="caution">
    <text evidence="1">The sequence shown here is derived from an EMBL/GenBank/DDBJ whole genome shotgun (WGS) entry which is preliminary data.</text>
</comment>
<organism evidence="1 2">
    <name type="scientific">Lujinxingia vulgaris</name>
    <dbReference type="NCBI Taxonomy" id="2600176"/>
    <lineage>
        <taxon>Bacteria</taxon>
        <taxon>Deltaproteobacteria</taxon>
        <taxon>Bradymonadales</taxon>
        <taxon>Lujinxingiaceae</taxon>
        <taxon>Lujinxingia</taxon>
    </lineage>
</organism>
<dbReference type="RefSeq" id="WP_146980221.1">
    <property type="nucleotide sequence ID" value="NZ_VOSM01000002.1"/>
</dbReference>
<proteinExistence type="predicted"/>
<dbReference type="Proteomes" id="UP000321412">
    <property type="component" value="Unassembled WGS sequence"/>
</dbReference>